<organism evidence="2">
    <name type="scientific">hydrothermal vent metagenome</name>
    <dbReference type="NCBI Taxonomy" id="652676"/>
    <lineage>
        <taxon>unclassified sequences</taxon>
        <taxon>metagenomes</taxon>
        <taxon>ecological metagenomes</taxon>
    </lineage>
</organism>
<evidence type="ECO:0000256" key="1">
    <source>
        <dbReference type="SAM" id="Phobius"/>
    </source>
</evidence>
<dbReference type="EC" id="3.4.21.89" evidence="2"/>
<proteinExistence type="predicted"/>
<feature type="transmembrane region" description="Helical" evidence="1">
    <location>
        <begin position="58"/>
        <end position="77"/>
    </location>
</feature>
<evidence type="ECO:0000313" key="2">
    <source>
        <dbReference type="EMBL" id="VAX02160.1"/>
    </source>
</evidence>
<name>A0A3B1AV88_9ZZZZ</name>
<dbReference type="InterPro" id="IPR043739">
    <property type="entry name" value="DUF5684"/>
</dbReference>
<protein>
    <submittedName>
        <fullName evidence="2">Signal peptidase I</fullName>
        <ecNumber evidence="2">3.4.21.89</ecNumber>
    </submittedName>
</protein>
<feature type="transmembrane region" description="Helical" evidence="1">
    <location>
        <begin position="6"/>
        <end position="28"/>
    </location>
</feature>
<feature type="transmembrane region" description="Helical" evidence="1">
    <location>
        <begin position="89"/>
        <end position="112"/>
    </location>
</feature>
<sequence length="119" mass="13132">MDDSAGLIGPLIMLAILIFFIASFWKIYTKAGQPGWACIIPIYNTIVLLKIAGRPWWWLLLMFIPLVNFIIIIIFYIDIAKSFGKGVGFGLGLIFLGIIFFPILGFGSATYVGPAAEQS</sequence>
<keyword evidence="2" id="KW-0378">Hydrolase</keyword>
<gene>
    <name evidence="2" type="ORF">MNBD_GAMMA22-426</name>
</gene>
<dbReference type="EMBL" id="UOFS01000054">
    <property type="protein sequence ID" value="VAX02160.1"/>
    <property type="molecule type" value="Genomic_DNA"/>
</dbReference>
<dbReference type="Pfam" id="PF18936">
    <property type="entry name" value="DUF5684"/>
    <property type="match status" value="1"/>
</dbReference>
<accession>A0A3B1AV88</accession>
<keyword evidence="1" id="KW-0472">Membrane</keyword>
<reference evidence="2" key="1">
    <citation type="submission" date="2018-06" db="EMBL/GenBank/DDBJ databases">
        <authorList>
            <person name="Zhirakovskaya E."/>
        </authorList>
    </citation>
    <scope>NUCLEOTIDE SEQUENCE</scope>
</reference>
<dbReference type="GO" id="GO:0009003">
    <property type="term" value="F:signal peptidase activity"/>
    <property type="evidence" value="ECO:0007669"/>
    <property type="project" value="UniProtKB-EC"/>
</dbReference>
<dbReference type="AlphaFoldDB" id="A0A3B1AV88"/>
<keyword evidence="1" id="KW-1133">Transmembrane helix</keyword>
<keyword evidence="1" id="KW-0812">Transmembrane</keyword>